<protein>
    <submittedName>
        <fullName evidence="2">Uncharacterized protein</fullName>
    </submittedName>
</protein>
<reference evidence="2 3" key="1">
    <citation type="submission" date="2019-05" db="EMBL/GenBank/DDBJ databases">
        <title>Another draft genome of Portunus trituberculatus and its Hox gene families provides insights of decapod evolution.</title>
        <authorList>
            <person name="Jeong J.-H."/>
            <person name="Song I."/>
            <person name="Kim S."/>
            <person name="Choi T."/>
            <person name="Kim D."/>
            <person name="Ryu S."/>
            <person name="Kim W."/>
        </authorList>
    </citation>
    <scope>NUCLEOTIDE SEQUENCE [LARGE SCALE GENOMIC DNA]</scope>
    <source>
        <tissue evidence="2">Muscle</tissue>
    </source>
</reference>
<sequence>MKRQTALLNVPFKVTQWTLALSTLWVHSSISDQLELCCHRGNDTSLHYARVSQSCAYTQVFAQEVGGKVHPPPLLYFIIDATINVPINQSIGTPKEEQPQLQHGHWSKASWRELLAVCLHSLPVKAPTSRYFLDAKCDTYRLKEMSRKHYLRKITVANWHPRLDMLTVALSWVVWLGSVCMLLVVGIWVAWWSLLPLTPPQHVIQPYSLPSFLFPLKVLLFYILIKFRKVSVVFIR</sequence>
<keyword evidence="1" id="KW-0472">Membrane</keyword>
<name>A0A5B7H7B2_PORTR</name>
<dbReference type="EMBL" id="VSRR010023901">
    <property type="protein sequence ID" value="MPC65836.1"/>
    <property type="molecule type" value="Genomic_DNA"/>
</dbReference>
<dbReference type="OrthoDB" id="5798273at2759"/>
<gene>
    <name evidence="2" type="ORF">E2C01_059972</name>
</gene>
<feature type="transmembrane region" description="Helical" evidence="1">
    <location>
        <begin position="207"/>
        <end position="225"/>
    </location>
</feature>
<keyword evidence="3" id="KW-1185">Reference proteome</keyword>
<evidence type="ECO:0000256" key="1">
    <source>
        <dbReference type="SAM" id="Phobius"/>
    </source>
</evidence>
<keyword evidence="1" id="KW-1133">Transmembrane helix</keyword>
<dbReference type="AlphaFoldDB" id="A0A5B7H7B2"/>
<evidence type="ECO:0000313" key="3">
    <source>
        <dbReference type="Proteomes" id="UP000324222"/>
    </source>
</evidence>
<comment type="caution">
    <text evidence="2">The sequence shown here is derived from an EMBL/GenBank/DDBJ whole genome shotgun (WGS) entry which is preliminary data.</text>
</comment>
<proteinExistence type="predicted"/>
<feature type="transmembrane region" description="Helical" evidence="1">
    <location>
        <begin position="172"/>
        <end position="195"/>
    </location>
</feature>
<evidence type="ECO:0000313" key="2">
    <source>
        <dbReference type="EMBL" id="MPC65836.1"/>
    </source>
</evidence>
<accession>A0A5B7H7B2</accession>
<keyword evidence="1" id="KW-0812">Transmembrane</keyword>
<dbReference type="Proteomes" id="UP000324222">
    <property type="component" value="Unassembled WGS sequence"/>
</dbReference>
<organism evidence="2 3">
    <name type="scientific">Portunus trituberculatus</name>
    <name type="common">Swimming crab</name>
    <name type="synonym">Neptunus trituberculatus</name>
    <dbReference type="NCBI Taxonomy" id="210409"/>
    <lineage>
        <taxon>Eukaryota</taxon>
        <taxon>Metazoa</taxon>
        <taxon>Ecdysozoa</taxon>
        <taxon>Arthropoda</taxon>
        <taxon>Crustacea</taxon>
        <taxon>Multicrustacea</taxon>
        <taxon>Malacostraca</taxon>
        <taxon>Eumalacostraca</taxon>
        <taxon>Eucarida</taxon>
        <taxon>Decapoda</taxon>
        <taxon>Pleocyemata</taxon>
        <taxon>Brachyura</taxon>
        <taxon>Eubrachyura</taxon>
        <taxon>Portunoidea</taxon>
        <taxon>Portunidae</taxon>
        <taxon>Portuninae</taxon>
        <taxon>Portunus</taxon>
    </lineage>
</organism>